<gene>
    <name evidence="3" type="ORF">DET52_108137</name>
</gene>
<dbReference type="RefSeq" id="WP_133466144.1">
    <property type="nucleotide sequence ID" value="NZ_SNWI01000008.1"/>
</dbReference>
<organism evidence="3 4">
    <name type="scientific">Sunxiuqinia elliptica</name>
    <dbReference type="NCBI Taxonomy" id="655355"/>
    <lineage>
        <taxon>Bacteria</taxon>
        <taxon>Pseudomonadati</taxon>
        <taxon>Bacteroidota</taxon>
        <taxon>Bacteroidia</taxon>
        <taxon>Marinilabiliales</taxon>
        <taxon>Prolixibacteraceae</taxon>
        <taxon>Sunxiuqinia</taxon>
    </lineage>
</organism>
<dbReference type="PANTHER" id="PTHR30203">
    <property type="entry name" value="OUTER MEMBRANE CATION EFFLUX PROTEIN"/>
    <property type="match status" value="1"/>
</dbReference>
<evidence type="ECO:0000313" key="3">
    <source>
        <dbReference type="EMBL" id="TDN98350.1"/>
    </source>
</evidence>
<feature type="chain" id="PRO_5020467337" evidence="2">
    <location>
        <begin position="38"/>
        <end position="409"/>
    </location>
</feature>
<dbReference type="InterPro" id="IPR010131">
    <property type="entry name" value="MdtP/NodT-like"/>
</dbReference>
<keyword evidence="2" id="KW-0732">Signal</keyword>
<comment type="caution">
    <text evidence="3">The sequence shown here is derived from an EMBL/GenBank/DDBJ whole genome shotgun (WGS) entry which is preliminary data.</text>
</comment>
<dbReference type="Proteomes" id="UP000294848">
    <property type="component" value="Unassembled WGS sequence"/>
</dbReference>
<dbReference type="Gene3D" id="1.20.1600.10">
    <property type="entry name" value="Outer membrane efflux proteins (OEP)"/>
    <property type="match status" value="1"/>
</dbReference>
<dbReference type="Pfam" id="PF02321">
    <property type="entry name" value="OEP"/>
    <property type="match status" value="1"/>
</dbReference>
<feature type="signal peptide" evidence="2">
    <location>
        <begin position="1"/>
        <end position="37"/>
    </location>
</feature>
<dbReference type="OrthoDB" id="712316at2"/>
<evidence type="ECO:0000313" key="4">
    <source>
        <dbReference type="Proteomes" id="UP000294848"/>
    </source>
</evidence>
<proteinExistence type="inferred from homology"/>
<evidence type="ECO:0000256" key="1">
    <source>
        <dbReference type="ARBA" id="ARBA00007613"/>
    </source>
</evidence>
<dbReference type="AlphaFoldDB" id="A0A4R6GU44"/>
<dbReference type="InterPro" id="IPR003423">
    <property type="entry name" value="OMP_efflux"/>
</dbReference>
<dbReference type="GO" id="GO:0015562">
    <property type="term" value="F:efflux transmembrane transporter activity"/>
    <property type="evidence" value="ECO:0007669"/>
    <property type="project" value="InterPro"/>
</dbReference>
<accession>A0A4R6GU44</accession>
<dbReference type="EMBL" id="SNWI01000008">
    <property type="protein sequence ID" value="TDN98350.1"/>
    <property type="molecule type" value="Genomic_DNA"/>
</dbReference>
<sequence length="409" mass="47254">MKQAIKQVTAMLHHHKHSTLKVLLLTFLGMLSQAVYAQNNLDEFLSLVEQNNQELKAAYKLMEAQQMGFQTGLTPDNPSIGYGHFPGKQEDIGNKTTYGISQSFDFPTVYSVRKKLANDQSQLSEYEYQLFRQAKLLEAQLGFYQYAYLLKKQRILQKRLEHAEKLYQSYQTKFERGNASVLDVNKARIQYLKTKSNNQLLAQELNAQQRDLQLLSGQTLDTLVIISSAKNELPAMETILSDMQQLQPEVRYLQQAQQVADRQIKLAKQNWLPEFELAYESEKAGDGTYRGVRGGLSIPLWKDKNKVKQAKAQAIFEEQRYSSRLSSLISETQKRYTQAEELNKIRKEYNQTLEEAANIGFLDKALRLGRLSVIDYFNELAFYYETIDTAMEIENNYLQTLAKLQSYKL</sequence>
<reference evidence="3 4" key="1">
    <citation type="submission" date="2019-03" db="EMBL/GenBank/DDBJ databases">
        <title>Freshwater and sediment microbial communities from various areas in North America, analyzing microbe dynamics in response to fracking.</title>
        <authorList>
            <person name="Lamendella R."/>
        </authorList>
    </citation>
    <scope>NUCLEOTIDE SEQUENCE [LARGE SCALE GENOMIC DNA]</scope>
    <source>
        <strain evidence="3 4">114D</strain>
    </source>
</reference>
<protein>
    <submittedName>
        <fullName evidence="3">Outer membrane protein TolC</fullName>
    </submittedName>
</protein>
<name>A0A4R6GU44_9BACT</name>
<dbReference type="SUPFAM" id="SSF56954">
    <property type="entry name" value="Outer membrane efflux proteins (OEP)"/>
    <property type="match status" value="1"/>
</dbReference>
<evidence type="ECO:0000256" key="2">
    <source>
        <dbReference type="SAM" id="SignalP"/>
    </source>
</evidence>
<dbReference type="PANTHER" id="PTHR30203:SF24">
    <property type="entry name" value="BLR4935 PROTEIN"/>
    <property type="match status" value="1"/>
</dbReference>
<comment type="similarity">
    <text evidence="1">Belongs to the outer membrane factor (OMF) (TC 1.B.17) family.</text>
</comment>